<feature type="compositionally biased region" description="Basic and acidic residues" evidence="1">
    <location>
        <begin position="77"/>
        <end position="90"/>
    </location>
</feature>
<comment type="caution">
    <text evidence="3">The sequence shown here is derived from an EMBL/GenBank/DDBJ whole genome shotgun (WGS) entry which is preliminary data.</text>
</comment>
<evidence type="ECO:0000256" key="2">
    <source>
        <dbReference type="SAM" id="Phobius"/>
    </source>
</evidence>
<evidence type="ECO:0000313" key="3">
    <source>
        <dbReference type="EMBL" id="MBB6676420.1"/>
    </source>
</evidence>
<feature type="transmembrane region" description="Helical" evidence="2">
    <location>
        <begin position="6"/>
        <end position="29"/>
    </location>
</feature>
<gene>
    <name evidence="3" type="ORF">H4Q31_03660</name>
</gene>
<keyword evidence="4" id="KW-1185">Reference proteome</keyword>
<organism evidence="3 4">
    <name type="scientific">Cohnella lubricantis</name>
    <dbReference type="NCBI Taxonomy" id="2163172"/>
    <lineage>
        <taxon>Bacteria</taxon>
        <taxon>Bacillati</taxon>
        <taxon>Bacillota</taxon>
        <taxon>Bacilli</taxon>
        <taxon>Bacillales</taxon>
        <taxon>Paenibacillaceae</taxon>
        <taxon>Cohnella</taxon>
    </lineage>
</organism>
<protein>
    <submittedName>
        <fullName evidence="3">Uncharacterized protein</fullName>
    </submittedName>
</protein>
<proteinExistence type="predicted"/>
<feature type="region of interest" description="Disordered" evidence="1">
    <location>
        <begin position="47"/>
        <end position="90"/>
    </location>
</feature>
<sequence>MIGVGAQIWNGSTTLLIPVILVAIVFLLYKFPPSRFRRGFRARSESARYRQTAKSQARHRREADKAKRRTATFRVIEGTKPRDDEPPTYH</sequence>
<dbReference type="AlphaFoldDB" id="A0A841TAZ3"/>
<evidence type="ECO:0000256" key="1">
    <source>
        <dbReference type="SAM" id="MobiDB-lite"/>
    </source>
</evidence>
<keyword evidence="2" id="KW-1133">Transmembrane helix</keyword>
<dbReference type="Proteomes" id="UP000574133">
    <property type="component" value="Unassembled WGS sequence"/>
</dbReference>
<evidence type="ECO:0000313" key="4">
    <source>
        <dbReference type="Proteomes" id="UP000574133"/>
    </source>
</evidence>
<name>A0A841TAZ3_9BACL</name>
<keyword evidence="2" id="KW-0472">Membrane</keyword>
<accession>A0A841TAZ3</accession>
<feature type="compositionally biased region" description="Basic residues" evidence="1">
    <location>
        <begin position="56"/>
        <end position="71"/>
    </location>
</feature>
<dbReference type="EMBL" id="JACJVN010000016">
    <property type="protein sequence ID" value="MBB6676420.1"/>
    <property type="molecule type" value="Genomic_DNA"/>
</dbReference>
<keyword evidence="2" id="KW-0812">Transmembrane</keyword>
<reference evidence="3 4" key="1">
    <citation type="submission" date="2020-08" db="EMBL/GenBank/DDBJ databases">
        <title>Cohnella phylogeny.</title>
        <authorList>
            <person name="Dunlap C."/>
        </authorList>
    </citation>
    <scope>NUCLEOTIDE SEQUENCE [LARGE SCALE GENOMIC DNA]</scope>
    <source>
        <strain evidence="3 4">DSM 103658</strain>
    </source>
</reference>